<dbReference type="PANTHER" id="PTHR43110">
    <property type="entry name" value="THIOL PEROXIDASE"/>
    <property type="match status" value="1"/>
</dbReference>
<dbReference type="EMBL" id="WPIN01000014">
    <property type="protein sequence ID" value="MVM34090.1"/>
    <property type="molecule type" value="Genomic_DNA"/>
</dbReference>
<dbReference type="NCBIfam" id="NF001808">
    <property type="entry name" value="PRK00522.1"/>
    <property type="match status" value="1"/>
</dbReference>
<dbReference type="SUPFAM" id="SSF52833">
    <property type="entry name" value="Thioredoxin-like"/>
    <property type="match status" value="1"/>
</dbReference>
<dbReference type="InterPro" id="IPR013766">
    <property type="entry name" value="Thioredoxin_domain"/>
</dbReference>
<reference evidence="3 4" key="1">
    <citation type="submission" date="2019-12" db="EMBL/GenBank/DDBJ databases">
        <title>Spirosoma sp. HMF4905 genome sequencing and assembly.</title>
        <authorList>
            <person name="Kang H."/>
            <person name="Cha I."/>
            <person name="Kim H."/>
            <person name="Joh K."/>
        </authorList>
    </citation>
    <scope>NUCLEOTIDE SEQUENCE [LARGE SCALE GENOMIC DNA]</scope>
    <source>
        <strain evidence="3 4">HMF4905</strain>
    </source>
</reference>
<evidence type="ECO:0000256" key="1">
    <source>
        <dbReference type="ARBA" id="ARBA00023284"/>
    </source>
</evidence>
<evidence type="ECO:0000313" key="3">
    <source>
        <dbReference type="EMBL" id="MVM34090.1"/>
    </source>
</evidence>
<dbReference type="AlphaFoldDB" id="A0A7K1SJV8"/>
<proteinExistence type="predicted"/>
<dbReference type="RefSeq" id="WP_157588858.1">
    <property type="nucleotide sequence ID" value="NZ_WPIN01000014.1"/>
</dbReference>
<dbReference type="InterPro" id="IPR050455">
    <property type="entry name" value="Tpx_Peroxidase_subfamily"/>
</dbReference>
<protein>
    <submittedName>
        <fullName evidence="3">Thiol peroxidase</fullName>
        <ecNumber evidence="3">1.11.1.-</ecNumber>
    </submittedName>
</protein>
<keyword evidence="1" id="KW-0676">Redox-active center</keyword>
<dbReference type="GO" id="GO:0008379">
    <property type="term" value="F:thioredoxin peroxidase activity"/>
    <property type="evidence" value="ECO:0007669"/>
    <property type="project" value="InterPro"/>
</dbReference>
<dbReference type="EC" id="1.11.1.-" evidence="3"/>
<evidence type="ECO:0000259" key="2">
    <source>
        <dbReference type="PROSITE" id="PS51352"/>
    </source>
</evidence>
<comment type="caution">
    <text evidence="3">The sequence shown here is derived from an EMBL/GenBank/DDBJ whole genome shotgun (WGS) entry which is preliminary data.</text>
</comment>
<dbReference type="PANTHER" id="PTHR43110:SF1">
    <property type="entry name" value="THIOL PEROXIDASE"/>
    <property type="match status" value="1"/>
</dbReference>
<accession>A0A7K1SJV8</accession>
<keyword evidence="3" id="KW-0575">Peroxidase</keyword>
<dbReference type="Gene3D" id="3.40.30.10">
    <property type="entry name" value="Glutaredoxin"/>
    <property type="match status" value="1"/>
</dbReference>
<dbReference type="Proteomes" id="UP000436006">
    <property type="component" value="Unassembled WGS sequence"/>
</dbReference>
<sequence>MEERINEAFELGEALTVVGRQLHPGEPAPAFELDYFNPATSAMEQVRLTDSAGKIRLLNVVNSIDTPVCQIETHRWQSLSADLPANVILYSISMDLPFAQARWHQLEGVNHQSLSAHRSEQFGQAYGVLLKEWRLLQRAVFVIDQQDQIRYAEYVADQMLEPNYEATLKAVNSL</sequence>
<dbReference type="InterPro" id="IPR002065">
    <property type="entry name" value="TPX"/>
</dbReference>
<dbReference type="PROSITE" id="PS51352">
    <property type="entry name" value="THIOREDOXIN_2"/>
    <property type="match status" value="1"/>
</dbReference>
<feature type="domain" description="Thioredoxin" evidence="2">
    <location>
        <begin position="22"/>
        <end position="174"/>
    </location>
</feature>
<name>A0A7K1SJV8_9BACT</name>
<dbReference type="Pfam" id="PF00578">
    <property type="entry name" value="AhpC-TSA"/>
    <property type="match status" value="1"/>
</dbReference>
<dbReference type="CDD" id="cd03014">
    <property type="entry name" value="PRX_Atyp2cys"/>
    <property type="match status" value="1"/>
</dbReference>
<organism evidence="3 4">
    <name type="scientific">Spirosoma arboris</name>
    <dbReference type="NCBI Taxonomy" id="2682092"/>
    <lineage>
        <taxon>Bacteria</taxon>
        <taxon>Pseudomonadati</taxon>
        <taxon>Bacteroidota</taxon>
        <taxon>Cytophagia</taxon>
        <taxon>Cytophagales</taxon>
        <taxon>Cytophagaceae</taxon>
        <taxon>Spirosoma</taxon>
    </lineage>
</organism>
<keyword evidence="4" id="KW-1185">Reference proteome</keyword>
<gene>
    <name evidence="3" type="ORF">GO755_28915</name>
</gene>
<evidence type="ECO:0000313" key="4">
    <source>
        <dbReference type="Proteomes" id="UP000436006"/>
    </source>
</evidence>
<dbReference type="InterPro" id="IPR000866">
    <property type="entry name" value="AhpC/TSA"/>
</dbReference>
<keyword evidence="3" id="KW-0560">Oxidoreductase</keyword>
<dbReference type="InterPro" id="IPR036249">
    <property type="entry name" value="Thioredoxin-like_sf"/>
</dbReference>